<dbReference type="Pfam" id="PF04437">
    <property type="entry name" value="RINT1_TIP1"/>
    <property type="match status" value="1"/>
</dbReference>
<evidence type="ECO:0000313" key="2">
    <source>
        <dbReference type="Proteomes" id="UP000005018"/>
    </source>
</evidence>
<name>H8X0V6_CANO9</name>
<dbReference type="GO" id="GO:0070939">
    <property type="term" value="C:Dsl1/NZR complex"/>
    <property type="evidence" value="ECO:0007669"/>
    <property type="project" value="InterPro"/>
</dbReference>
<dbReference type="PANTHER" id="PTHR13520">
    <property type="entry name" value="RAD50-INTERACTING PROTEIN 1 RINT-1"/>
    <property type="match status" value="1"/>
</dbReference>
<dbReference type="AlphaFoldDB" id="H8X0V6"/>
<dbReference type="GO" id="GO:0006888">
    <property type="term" value="P:endoplasmic reticulum to Golgi vesicle-mediated transport"/>
    <property type="evidence" value="ECO:0007669"/>
    <property type="project" value="InterPro"/>
</dbReference>
<dbReference type="Proteomes" id="UP000005018">
    <property type="component" value="Chromosome 2"/>
</dbReference>
<dbReference type="HOGENOM" id="CLU_362947_0_0_1"/>
<dbReference type="PROSITE" id="PS51386">
    <property type="entry name" value="RINT1_TIP20"/>
    <property type="match status" value="1"/>
</dbReference>
<dbReference type="InterPro" id="IPR042042">
    <property type="entry name" value="Tip20p_domB"/>
</dbReference>
<protein>
    <submittedName>
        <fullName evidence="1">Tip20 protein</fullName>
    </submittedName>
</protein>
<dbReference type="PANTHER" id="PTHR13520:SF0">
    <property type="entry name" value="RAD50-INTERACTING PROTEIN 1"/>
    <property type="match status" value="1"/>
</dbReference>
<dbReference type="InterPro" id="IPR007528">
    <property type="entry name" value="RINT1_Tip20"/>
</dbReference>
<dbReference type="GO" id="GO:0060628">
    <property type="term" value="P:regulation of ER to Golgi vesicle-mediated transport"/>
    <property type="evidence" value="ECO:0007669"/>
    <property type="project" value="TreeGrafter"/>
</dbReference>
<dbReference type="eggNOG" id="KOG2218">
    <property type="taxonomic scope" value="Eukaryota"/>
</dbReference>
<dbReference type="GeneID" id="14538759"/>
<gene>
    <name evidence="1" type="ORF">CORT_0B02800</name>
</gene>
<organism evidence="1 2">
    <name type="scientific">Candida orthopsilosis (strain 90-125)</name>
    <name type="common">Yeast</name>
    <dbReference type="NCBI Taxonomy" id="1136231"/>
    <lineage>
        <taxon>Eukaryota</taxon>
        <taxon>Fungi</taxon>
        <taxon>Dikarya</taxon>
        <taxon>Ascomycota</taxon>
        <taxon>Saccharomycotina</taxon>
        <taxon>Pichiomycetes</taxon>
        <taxon>Debaryomycetaceae</taxon>
        <taxon>Candida/Lodderomyces clade</taxon>
        <taxon>Candida</taxon>
    </lineage>
</organism>
<dbReference type="Gene3D" id="1.20.58.670">
    <property type="entry name" value="Dsl1p vesicle tethering complex, Tip20p subunit, domain D"/>
    <property type="match status" value="1"/>
</dbReference>
<dbReference type="Gene3D" id="1.20.58.1420">
    <property type="entry name" value="Dsl1p vesicle tethering complex, Tip20p subunit, domain B"/>
    <property type="match status" value="1"/>
</dbReference>
<dbReference type="RefSeq" id="XP_003867433.1">
    <property type="nucleotide sequence ID" value="XM_003867385.1"/>
</dbReference>
<dbReference type="GO" id="GO:0006890">
    <property type="term" value="P:retrograde vesicle-mediated transport, Golgi to endoplasmic reticulum"/>
    <property type="evidence" value="ECO:0007669"/>
    <property type="project" value="InterPro"/>
</dbReference>
<dbReference type="KEGG" id="cot:CORT_0B02800"/>
<keyword evidence="2" id="KW-1185">Reference proteome</keyword>
<dbReference type="InterPro" id="IPR042044">
    <property type="entry name" value="EXOC6PINT-1/Sec15/Tip20_C_dom2"/>
</dbReference>
<proteinExistence type="predicted"/>
<evidence type="ECO:0000313" key="1">
    <source>
        <dbReference type="EMBL" id="CCG21995.1"/>
    </source>
</evidence>
<sequence length="776" mass="89360">MELDNYVNSNFTNIEDLKSLDTKLDELRDIDQRVKNIVSNKLLNSAEPQPLEQINPDTDKPRLNYAIQKIISVISVITKLDDLNESYDNINALLQEYGEIPVLKELQIQIKKKQVAEIQRDYLLKYQQIENKLAESTSLEDLRSLSLQMDELHAPELISSLDEEIGRRRVKMEGELTSLIKDNKWLSKNTVSKATLTSITRTTESLIQLQSIRNTPSYPDTWWALDCLLEPVVTRFHYHFDTPNKDTNKLSKPEWALNFIENFLEDNLPLLNITFDEQFKKVHKIGTYETITALLVPARNKMNKVIRVINTNLKSEYDNKVREKYGVLLSHLIFELSSFDQRLRNKYKYNPYATDSAEPVMKKWTGLTGDILLDENNRAFESWLEFEKTLAVKRFNQEIINVNDWIKIDFDYQPNKSSNEDGSVGTKYLRPTFSAYGLVKLIENLNSHFQTLSIVKFQLKYVSSIQLHLLDLYLTGLTQQHKSFTDKNTKSVLTMIPGGIDTNTKTSIKREAELIASLEKLTEIYCSTKFVNNSIQKWNEDLVFVQLWKMYQSFSSSALESDMDDGLFSSVSTKFDKLLDQTLNSYLGILRVEIKQLLKAYVNTSQWDLSDQGTDLSPSKDLNPLINTLPTYFDIIEKAVSKIDYFAVSNMAVTVISELLYEYVITNNRFSRTGINQLIIDFNYLISSLHVTLLLNTRRSSSITRFDDYTMSNDNNRSYVKVVQAIDVLDSISSSVAADIKRQNEAIDQLRLDYGHGIGALSTAEIKDLLNRLVEE</sequence>
<reference evidence="1 2" key="1">
    <citation type="journal article" date="2012" name="PLoS ONE">
        <title>Sequence and analysis of the genome of the pathogenic yeast Candida orthopsilosis.</title>
        <authorList>
            <person name="Riccombeni A."/>
            <person name="Vidanes G."/>
            <person name="Proux-Wera E."/>
            <person name="Wolfe K.H."/>
            <person name="Butler G."/>
        </authorList>
    </citation>
    <scope>NUCLEOTIDE SEQUENCE [LARGE SCALE GENOMIC DNA]</scope>
    <source>
        <strain evidence="1 2">Co 90-125</strain>
    </source>
</reference>
<accession>H8X0V6</accession>
<dbReference type="EMBL" id="HE681720">
    <property type="protein sequence ID" value="CCG21995.1"/>
    <property type="molecule type" value="Genomic_DNA"/>
</dbReference>
<dbReference type="OrthoDB" id="407410at2759"/>